<dbReference type="GO" id="GO:0140359">
    <property type="term" value="F:ABC-type transporter activity"/>
    <property type="evidence" value="ECO:0007669"/>
    <property type="project" value="InterPro"/>
</dbReference>
<evidence type="ECO:0000256" key="2">
    <source>
        <dbReference type="ARBA" id="ARBA00006012"/>
    </source>
</evidence>
<keyword evidence="6" id="KW-0547">Nucleotide-binding</keyword>
<dbReference type="PANTHER" id="PTHR19241">
    <property type="entry name" value="ATP-BINDING CASSETTE TRANSPORTER"/>
    <property type="match status" value="1"/>
</dbReference>
<dbReference type="SUPFAM" id="SSF52540">
    <property type="entry name" value="P-loop containing nucleoside triphosphate hydrolases"/>
    <property type="match status" value="2"/>
</dbReference>
<evidence type="ECO:0000256" key="3">
    <source>
        <dbReference type="ARBA" id="ARBA00022448"/>
    </source>
</evidence>
<feature type="transmembrane region" description="Helical" evidence="11">
    <location>
        <begin position="633"/>
        <end position="653"/>
    </location>
</feature>
<dbReference type="RefSeq" id="XP_025399026.1">
    <property type="nucleotide sequence ID" value="XM_025545926.1"/>
</dbReference>
<proteinExistence type="inferred from homology"/>
<dbReference type="InterPro" id="IPR003439">
    <property type="entry name" value="ABC_transporter-like_ATP-bd"/>
</dbReference>
<feature type="transmembrane region" description="Helical" evidence="11">
    <location>
        <begin position="797"/>
        <end position="818"/>
    </location>
</feature>
<evidence type="ECO:0000313" key="13">
    <source>
        <dbReference type="EMBL" id="PWY80723.1"/>
    </source>
</evidence>
<keyword evidence="8 11" id="KW-1133">Transmembrane helix</keyword>
<feature type="transmembrane region" description="Helical" evidence="11">
    <location>
        <begin position="1252"/>
        <end position="1271"/>
    </location>
</feature>
<name>A0A317W2M8_9EURO</name>
<keyword evidence="4" id="KW-1003">Cell membrane</keyword>
<dbReference type="GO" id="GO:0016887">
    <property type="term" value="F:ATP hydrolysis activity"/>
    <property type="evidence" value="ECO:0007669"/>
    <property type="project" value="InterPro"/>
</dbReference>
<feature type="transmembrane region" description="Helical" evidence="11">
    <location>
        <begin position="695"/>
        <end position="717"/>
    </location>
</feature>
<dbReference type="Pfam" id="PF06422">
    <property type="entry name" value="PDR_CDR"/>
    <property type="match status" value="1"/>
</dbReference>
<comment type="similarity">
    <text evidence="2">Belongs to the ABC transporter superfamily. ABCG family. PDR (TC 3.A.1.205) subfamily.</text>
</comment>
<dbReference type="InterPro" id="IPR029481">
    <property type="entry name" value="ABC_trans_N"/>
</dbReference>
<evidence type="ECO:0000256" key="5">
    <source>
        <dbReference type="ARBA" id="ARBA00022692"/>
    </source>
</evidence>
<evidence type="ECO:0000256" key="1">
    <source>
        <dbReference type="ARBA" id="ARBA00004651"/>
    </source>
</evidence>
<comment type="caution">
    <text evidence="13">The sequence shown here is derived from an EMBL/GenBank/DDBJ whole genome shotgun (WGS) entry which is preliminary data.</text>
</comment>
<feature type="transmembrane region" description="Helical" evidence="11">
    <location>
        <begin position="1334"/>
        <end position="1356"/>
    </location>
</feature>
<dbReference type="VEuPathDB" id="FungiDB:BO70DRAFT_387710"/>
<keyword evidence="3" id="KW-0813">Transport</keyword>
<dbReference type="FunFam" id="3.40.50.300:FF:000054">
    <property type="entry name" value="ABC multidrug transporter atrF"/>
    <property type="match status" value="1"/>
</dbReference>
<protein>
    <recommendedName>
        <fullName evidence="12">ABC transporter domain-containing protein</fullName>
    </recommendedName>
</protein>
<keyword evidence="7" id="KW-0067">ATP-binding</keyword>
<dbReference type="Pfam" id="PF00005">
    <property type="entry name" value="ABC_tran"/>
    <property type="match status" value="1"/>
</dbReference>
<dbReference type="GO" id="GO:0005524">
    <property type="term" value="F:ATP binding"/>
    <property type="evidence" value="ECO:0007669"/>
    <property type="project" value="UniProtKB-KW"/>
</dbReference>
<organism evidence="13 14">
    <name type="scientific">Aspergillus heteromorphus CBS 117.55</name>
    <dbReference type="NCBI Taxonomy" id="1448321"/>
    <lineage>
        <taxon>Eukaryota</taxon>
        <taxon>Fungi</taxon>
        <taxon>Dikarya</taxon>
        <taxon>Ascomycota</taxon>
        <taxon>Pezizomycotina</taxon>
        <taxon>Eurotiomycetes</taxon>
        <taxon>Eurotiomycetidae</taxon>
        <taxon>Eurotiales</taxon>
        <taxon>Aspergillaceae</taxon>
        <taxon>Aspergillus</taxon>
        <taxon>Aspergillus subgen. Circumdati</taxon>
    </lineage>
</organism>
<dbReference type="STRING" id="1448321.A0A317W2M8"/>
<keyword evidence="5 11" id="KW-0812">Transmembrane</keyword>
<feature type="domain" description="ABC transporter" evidence="12">
    <location>
        <begin position="223"/>
        <end position="469"/>
    </location>
</feature>
<feature type="transmembrane region" description="Helical" evidence="11">
    <location>
        <begin position="1488"/>
        <end position="1507"/>
    </location>
</feature>
<evidence type="ECO:0000256" key="6">
    <source>
        <dbReference type="ARBA" id="ARBA00022741"/>
    </source>
</evidence>
<dbReference type="InterPro" id="IPR013525">
    <property type="entry name" value="ABC2_TM"/>
</dbReference>
<dbReference type="OrthoDB" id="8061355at2759"/>
<accession>A0A317W2M8</accession>
<evidence type="ECO:0000259" key="12">
    <source>
        <dbReference type="PROSITE" id="PS50893"/>
    </source>
</evidence>
<keyword evidence="14" id="KW-1185">Reference proteome</keyword>
<evidence type="ECO:0000256" key="4">
    <source>
        <dbReference type="ARBA" id="ARBA00022475"/>
    </source>
</evidence>
<evidence type="ECO:0000313" key="14">
    <source>
        <dbReference type="Proteomes" id="UP000247233"/>
    </source>
</evidence>
<dbReference type="GeneID" id="37068163"/>
<evidence type="ECO:0000256" key="7">
    <source>
        <dbReference type="ARBA" id="ARBA00022840"/>
    </source>
</evidence>
<feature type="transmembrane region" description="Helical" evidence="11">
    <location>
        <begin position="1392"/>
        <end position="1410"/>
    </location>
</feature>
<feature type="transmembrane region" description="Helical" evidence="11">
    <location>
        <begin position="1221"/>
        <end position="1240"/>
    </location>
</feature>
<dbReference type="EMBL" id="MSFL01000014">
    <property type="protein sequence ID" value="PWY80723.1"/>
    <property type="molecule type" value="Genomic_DNA"/>
</dbReference>
<evidence type="ECO:0000256" key="11">
    <source>
        <dbReference type="SAM" id="Phobius"/>
    </source>
</evidence>
<feature type="region of interest" description="Disordered" evidence="10">
    <location>
        <begin position="1172"/>
        <end position="1194"/>
    </location>
</feature>
<sequence length="1518" mass="170409">MSDRQESTSAKNHGDGDDDGYNQSQLWSTSSTFFSTSGMVEDTEIHTIGGFSQELETEFTSTNADITSSFTSTSGVVQERATYNSGWLGESTQKNAIPHTQSVFSGSPAEVEENEGALGFAARHRVSLDPIEEAYLAEIAMTDGSITSISGFANTLPGEDPWFYPDNSDFDLYRWLHKLIRMLNKSKLPGERPSVAFQNLHVLGTRSTIRYNWNMLDILTAPLRPRGSFNSNHESPKPILQSVHGVLNRGELLLVLGRLESGCSSLAKALCGEFHGLQLNSESAIYHGGMPQQTIPNTFKTGTVYNSDFNGFFPSSTVGQTLEFAVSARTSSNQLKSVSRKRYTKLMAKVIGAVFELRHVYKKRICDISTSEHKRLAVAEMVLSGGFLAAWNNPTQGTDSYLTLNFIQSLRLAADLGSSSHIIPARQVSQAIYDLFDKTVLLHEGRQIYYGSTVKVRQFFEHQGWYCGPQQTTADFLAAITNPASRKLRPGFEGQVPRTPDEFEAYWHQSSEFLELQREMASHQLLETSQQKHEFPESRQNKSRNSKYCTWADSPYTSLSLQIKLCIKSAYQRAWNEPIALIIGSMFHNTPDTTSGFFAKGAVIFYMVLLNSFIPISEISSHHSRHPIVQKHALLGFYHPAIEAIAHFLIIYFMSNLRREPSQFFLCLLINFLTILVTSAAFQANAAIAKTVSQAIVLAGLLVLPVTIYTGFIIPVPQIHPWFKFIRYLTPTYYAFESLVANEFHGRHFGCAAFVPSYPNIQNNSFICSAVGAVAGQWTVSGDDYIRATYEFTYHHVWRNFGILIAMMLGWMMIHLVVTEMISYTNTAPESLSFRRGNGLKKGGNSADEETGQSVVAINNSMVGDAQNKNPSFIPAQQGIFTWRDVTYKTVFKREHRQILDQVTGWVKPGSLMAVMSVNEIERKAFLEILAQHTTVGVFTGDMFINSRPVGSNSQRKFGYIQKQDLHLETATVRESLQFSALLRQPSSVSKEEKYAYVEEIIRILCLEEIAEAFVGVPGEGLNREQRKLLSIGVELAAKPQILFLDEPTSGLDEHGSRAIWSLLRKLANAGQAIVCTIHQPSASIFKQCDQLLLLTNEGKTAYFGPTGENSLILLDYFHRNEAHRAIKDNENPAEYIMEVLKTETNKNNGTWSSIWSTSREAATIQEEIKHIHSHKQTQQNQPNTPPDPREHGEFALPLRNQLPIILRRISQHYHRTPLTILSRIALTTTAFLFIGFSFYKQNPSLHGLQGTLFSLFMLCALFPPLVQQTIPTLHTHISLYIHREHHSRTYSWLALLLCTLLIELPHTIFLAITSYASYTYPIFNIQSPPQQGLTLLFFLQYFLSATTFAIAIAILSPTPQLATLLTYALSFLSISFNGIMQPPSTPPLHTFWIFMYRISPFTYLVSGISATQLHNRAVKCSTIELSTFHPPSGQSCAEYLGTFLQTATGYLVSPDARDKCEYCAVDVADQFLAQREYFWDERWRNWAVGWGFVVFNLGVAGLALYYRVRVGGLGRMG</sequence>
<feature type="region of interest" description="Disordered" evidence="10">
    <location>
        <begin position="1"/>
        <end position="24"/>
    </location>
</feature>
<dbReference type="PROSITE" id="PS50893">
    <property type="entry name" value="ABC_TRANSPORTER_2"/>
    <property type="match status" value="2"/>
</dbReference>
<dbReference type="InterPro" id="IPR010929">
    <property type="entry name" value="PDR_CDR_ABC"/>
</dbReference>
<evidence type="ECO:0000256" key="8">
    <source>
        <dbReference type="ARBA" id="ARBA00022989"/>
    </source>
</evidence>
<gene>
    <name evidence="13" type="ORF">BO70DRAFT_387710</name>
</gene>
<evidence type="ECO:0000256" key="10">
    <source>
        <dbReference type="SAM" id="MobiDB-lite"/>
    </source>
</evidence>
<dbReference type="InterPro" id="IPR027417">
    <property type="entry name" value="P-loop_NTPase"/>
</dbReference>
<evidence type="ECO:0000256" key="9">
    <source>
        <dbReference type="ARBA" id="ARBA00023136"/>
    </source>
</evidence>
<dbReference type="GO" id="GO:0005886">
    <property type="term" value="C:plasma membrane"/>
    <property type="evidence" value="ECO:0007669"/>
    <property type="project" value="UniProtKB-SubCell"/>
</dbReference>
<feature type="transmembrane region" description="Helical" evidence="11">
    <location>
        <begin position="665"/>
        <end position="689"/>
    </location>
</feature>
<dbReference type="Proteomes" id="UP000247233">
    <property type="component" value="Unassembled WGS sequence"/>
</dbReference>
<comment type="subcellular location">
    <subcellularLocation>
        <location evidence="1">Cell membrane</location>
        <topology evidence="1">Multi-pass membrane protein</topology>
    </subcellularLocation>
</comment>
<feature type="domain" description="ABC transporter" evidence="12">
    <location>
        <begin position="881"/>
        <end position="1123"/>
    </location>
</feature>
<keyword evidence="9 11" id="KW-0472">Membrane</keyword>
<reference evidence="13 14" key="1">
    <citation type="submission" date="2016-12" db="EMBL/GenBank/DDBJ databases">
        <title>The genomes of Aspergillus section Nigri reveals drivers in fungal speciation.</title>
        <authorList>
            <consortium name="DOE Joint Genome Institute"/>
            <person name="Vesth T.C."/>
            <person name="Nybo J."/>
            <person name="Theobald S."/>
            <person name="Brandl J."/>
            <person name="Frisvad J.C."/>
            <person name="Nielsen K.F."/>
            <person name="Lyhne E.K."/>
            <person name="Kogle M.E."/>
            <person name="Kuo A."/>
            <person name="Riley R."/>
            <person name="Clum A."/>
            <person name="Nolan M."/>
            <person name="Lipzen A."/>
            <person name="Salamov A."/>
            <person name="Henrissat B."/>
            <person name="Wiebenga A."/>
            <person name="De Vries R.P."/>
            <person name="Grigoriev I.V."/>
            <person name="Mortensen U.H."/>
            <person name="Andersen M.R."/>
            <person name="Baker S.E."/>
        </authorList>
    </citation>
    <scope>NUCLEOTIDE SEQUENCE [LARGE SCALE GENOMIC DNA]</scope>
    <source>
        <strain evidence="13 14">CBS 117.55</strain>
    </source>
</reference>
<dbReference type="Pfam" id="PF01061">
    <property type="entry name" value="ABC2_membrane"/>
    <property type="match status" value="2"/>
</dbReference>
<dbReference type="Pfam" id="PF14510">
    <property type="entry name" value="ABC_trans_N"/>
    <property type="match status" value="1"/>
</dbReference>
<dbReference type="Gene3D" id="3.40.50.300">
    <property type="entry name" value="P-loop containing nucleotide triphosphate hydrolases"/>
    <property type="match status" value="2"/>
</dbReference>
<feature type="transmembrane region" description="Helical" evidence="11">
    <location>
        <begin position="1291"/>
        <end position="1313"/>
    </location>
</feature>